<dbReference type="GO" id="GO:0008081">
    <property type="term" value="F:phosphoric diester hydrolase activity"/>
    <property type="evidence" value="ECO:0007669"/>
    <property type="project" value="InterPro"/>
</dbReference>
<accession>A0A0C9R5J2</accession>
<feature type="signal peptide" evidence="1">
    <location>
        <begin position="1"/>
        <end position="19"/>
    </location>
</feature>
<dbReference type="PANTHER" id="PTHR13593:SF103">
    <property type="entry name" value="RE10370P"/>
    <property type="match status" value="1"/>
</dbReference>
<dbReference type="GO" id="GO:0006629">
    <property type="term" value="P:lipid metabolic process"/>
    <property type="evidence" value="ECO:0007669"/>
    <property type="project" value="InterPro"/>
</dbReference>
<dbReference type="SMART" id="SM00148">
    <property type="entry name" value="PLCXc"/>
    <property type="match status" value="1"/>
</dbReference>
<dbReference type="SUPFAM" id="SSF51695">
    <property type="entry name" value="PLC-like phosphodiesterases"/>
    <property type="match status" value="1"/>
</dbReference>
<organism evidence="3">
    <name type="scientific">Fopius arisanus</name>
    <dbReference type="NCBI Taxonomy" id="64838"/>
    <lineage>
        <taxon>Eukaryota</taxon>
        <taxon>Metazoa</taxon>
        <taxon>Ecdysozoa</taxon>
        <taxon>Arthropoda</taxon>
        <taxon>Hexapoda</taxon>
        <taxon>Insecta</taxon>
        <taxon>Pterygota</taxon>
        <taxon>Neoptera</taxon>
        <taxon>Endopterygota</taxon>
        <taxon>Hymenoptera</taxon>
        <taxon>Apocrita</taxon>
        <taxon>Ichneumonoidea</taxon>
        <taxon>Braconidae</taxon>
        <taxon>Opiinae</taxon>
        <taxon>Fopius</taxon>
    </lineage>
</organism>
<dbReference type="InterPro" id="IPR051057">
    <property type="entry name" value="PI-PLC_domain"/>
</dbReference>
<dbReference type="InterPro" id="IPR017946">
    <property type="entry name" value="PLC-like_Pdiesterase_TIM-brl"/>
</dbReference>
<evidence type="ECO:0000256" key="1">
    <source>
        <dbReference type="SAM" id="SignalP"/>
    </source>
</evidence>
<dbReference type="InterPro" id="IPR000909">
    <property type="entry name" value="PLipase_C_PInositol-sp_X_dom"/>
</dbReference>
<feature type="chain" id="PRO_5002201622" evidence="1">
    <location>
        <begin position="20"/>
        <end position="413"/>
    </location>
</feature>
<dbReference type="AlphaFoldDB" id="A0A0C9R5J2"/>
<dbReference type="PANTHER" id="PTHR13593">
    <property type="match status" value="1"/>
</dbReference>
<evidence type="ECO:0000259" key="2">
    <source>
        <dbReference type="SMART" id="SM00148"/>
    </source>
</evidence>
<name>A0A0C9R5J2_9HYME</name>
<gene>
    <name evidence="3" type="primary">plcxd1_1</name>
    <name evidence="3" type="ORF">g.17611</name>
</gene>
<dbReference type="EMBL" id="GBYB01011574">
    <property type="protein sequence ID" value="JAG81341.1"/>
    <property type="molecule type" value="Transcribed_RNA"/>
</dbReference>
<feature type="domain" description="Phosphatidylinositol-specific phospholipase C X" evidence="2">
    <location>
        <begin position="132"/>
        <end position="285"/>
    </location>
</feature>
<protein>
    <submittedName>
        <fullName evidence="3">Plcxd1_1 protein</fullName>
    </submittedName>
</protein>
<keyword evidence="1" id="KW-0732">Signal</keyword>
<reference evidence="3" key="1">
    <citation type="submission" date="2015-01" db="EMBL/GenBank/DDBJ databases">
        <title>Transcriptome Assembly of Fopius arisanus.</title>
        <authorList>
            <person name="Geib S."/>
        </authorList>
    </citation>
    <scope>NUCLEOTIDE SEQUENCE</scope>
</reference>
<sequence>MYQLLLVCFIHFFFSVVLSKNSDNIIIVFSSGAITATKVPNELRIYYNHPDFVQGDSLRVYDVEPKSWRVAKPRFVMQLEGISAFVKTGLRAPPPFGMDKYYAMIIRNDTSLKRYSDPGRFHWMEDRKSLLENLSLPQLFIPGTHDSGSYQRPGKDGIVKNLTANWAICQDTSIFEQLESGVRFLDIRPACTKILGPCSTYYVNHGPVKMVPMSQVIHDIDLFLNITKEIVIFSVKQFPSGFDNENDHRHFMHYLKKKLSHHIYQHSSAKRGWATPLSKYWLKNKRLIISYTSMDYLDSATFWPGIEQRWCNCREFPTLHDFLRSPAKWNSTVVPVADMAELTHNVGSVVTDLTPLTDNSIRAWADEAGGFIPKWYHEEFNSSANIVAVDFLHASGIVDLAIWWNEKRAQWSR</sequence>
<dbReference type="Gene3D" id="3.20.20.190">
    <property type="entry name" value="Phosphatidylinositol (PI) phosphodiesterase"/>
    <property type="match status" value="1"/>
</dbReference>
<evidence type="ECO:0000313" key="3">
    <source>
        <dbReference type="EMBL" id="JAG81341.1"/>
    </source>
</evidence>
<proteinExistence type="predicted"/>